<comment type="caution">
    <text evidence="7">The sequence shown here is derived from an EMBL/GenBank/DDBJ whole genome shotgun (WGS) entry which is preliminary data.</text>
</comment>
<evidence type="ECO:0000256" key="2">
    <source>
        <dbReference type="ARBA" id="ARBA00022729"/>
    </source>
</evidence>
<dbReference type="InterPro" id="IPR006059">
    <property type="entry name" value="SBP"/>
</dbReference>
<accession>A0A6N7QYP5</accession>
<dbReference type="AlphaFoldDB" id="A0A6N7QYP5"/>
<protein>
    <submittedName>
        <fullName evidence="7">Extracellular solute-binding protein</fullName>
    </submittedName>
</protein>
<evidence type="ECO:0000256" key="3">
    <source>
        <dbReference type="ARBA" id="ARBA00023136"/>
    </source>
</evidence>
<reference evidence="7 8" key="1">
    <citation type="submission" date="2019-10" db="EMBL/GenBank/DDBJ databases">
        <title>Gracilibacillus salitolerans sp. nov., a moderate halophile isolated from a saline soil in northwest China.</title>
        <authorList>
            <person name="Gan L."/>
        </authorList>
    </citation>
    <scope>NUCLEOTIDE SEQUENCE [LARGE SCALE GENOMIC DNA]</scope>
    <source>
        <strain evidence="7 8">TP2-8</strain>
    </source>
</reference>
<evidence type="ECO:0000256" key="1">
    <source>
        <dbReference type="ARBA" id="ARBA00022475"/>
    </source>
</evidence>
<evidence type="ECO:0000256" key="6">
    <source>
        <dbReference type="SAM" id="MobiDB-lite"/>
    </source>
</evidence>
<keyword evidence="1" id="KW-1003">Cell membrane</keyword>
<keyword evidence="4" id="KW-0564">Palmitate</keyword>
<dbReference type="Proteomes" id="UP000435187">
    <property type="component" value="Unassembled WGS sequence"/>
</dbReference>
<gene>
    <name evidence="7" type="ORF">GH885_12720</name>
</gene>
<dbReference type="InterPro" id="IPR050490">
    <property type="entry name" value="Bact_solute-bd_prot1"/>
</dbReference>
<keyword evidence="2" id="KW-0732">Signal</keyword>
<dbReference type="EMBL" id="WJEE01000027">
    <property type="protein sequence ID" value="MRI67197.1"/>
    <property type="molecule type" value="Genomic_DNA"/>
</dbReference>
<organism evidence="7 8">
    <name type="scientific">Gracilibacillus thailandensis</name>
    <dbReference type="NCBI Taxonomy" id="563735"/>
    <lineage>
        <taxon>Bacteria</taxon>
        <taxon>Bacillati</taxon>
        <taxon>Bacillota</taxon>
        <taxon>Bacilli</taxon>
        <taxon>Bacillales</taxon>
        <taxon>Bacillaceae</taxon>
        <taxon>Gracilibacillus</taxon>
    </lineage>
</organism>
<dbReference type="Pfam" id="PF01547">
    <property type="entry name" value="SBP_bac_1"/>
    <property type="match status" value="1"/>
</dbReference>
<dbReference type="RefSeq" id="WP_153835802.1">
    <property type="nucleotide sequence ID" value="NZ_JBHUMW010000082.1"/>
</dbReference>
<keyword evidence="5" id="KW-0449">Lipoprotein</keyword>
<proteinExistence type="predicted"/>
<dbReference type="PANTHER" id="PTHR43649:SF33">
    <property type="entry name" value="POLYGALACTURONAN_RHAMNOGALACTURONAN-BINDING PROTEIN YTCQ"/>
    <property type="match status" value="1"/>
</dbReference>
<evidence type="ECO:0000313" key="7">
    <source>
        <dbReference type="EMBL" id="MRI67197.1"/>
    </source>
</evidence>
<evidence type="ECO:0000313" key="8">
    <source>
        <dbReference type="Proteomes" id="UP000435187"/>
    </source>
</evidence>
<dbReference type="PANTHER" id="PTHR43649">
    <property type="entry name" value="ARABINOSE-BINDING PROTEIN-RELATED"/>
    <property type="match status" value="1"/>
</dbReference>
<feature type="region of interest" description="Disordered" evidence="6">
    <location>
        <begin position="28"/>
        <end position="49"/>
    </location>
</feature>
<keyword evidence="8" id="KW-1185">Reference proteome</keyword>
<dbReference type="PROSITE" id="PS51257">
    <property type="entry name" value="PROKAR_LIPOPROTEIN"/>
    <property type="match status" value="1"/>
</dbReference>
<evidence type="ECO:0000256" key="5">
    <source>
        <dbReference type="ARBA" id="ARBA00023288"/>
    </source>
</evidence>
<keyword evidence="3" id="KW-0472">Membrane</keyword>
<dbReference type="Gene3D" id="3.40.190.10">
    <property type="entry name" value="Periplasmic binding protein-like II"/>
    <property type="match status" value="2"/>
</dbReference>
<evidence type="ECO:0000256" key="4">
    <source>
        <dbReference type="ARBA" id="ARBA00023139"/>
    </source>
</evidence>
<name>A0A6N7QYP5_9BACI</name>
<dbReference type="SUPFAM" id="SSF53850">
    <property type="entry name" value="Periplasmic binding protein-like II"/>
    <property type="match status" value="1"/>
</dbReference>
<sequence>MRKKSFHWYLLLVFLLTIGIVAGCSDSDTTESVEEETDDSETNDEAGEEDDVFVLGEEPLEISMFGNYDWYTMPGWGDDVATAWIKENKKVDITAIDGGGNAEQKLTTMIAGDELPDFIWTDRGAAVERLREGGALVPLDPYLDKYTNLRDWFGEEGINMLRSDDGKLYQFPNWYNSSSFGNAGYVVNKGIYEDLGSPPLETTEDLYEYLQLVKDKYPDVIPFETGIDGQGINVLYSAFAEGESPANINNVAVPNGDQLTSIFTDENYIESLQYVSKLFREGLLTQDALTQDQDMVIEKVTSGNIAVFASASPTDHARTGHYNLLEEDPDGGYFMIHPIHKEGLDPNEVYPGSYNMMGWNVSVITKGAEDPEKVFAFLDWLTGPEGQASLIFGPEGEYWDGFDEEGFPQFTEKYYEDPEGLAKVEEDTANFQWNGNSNFLDTAKAKFEETLPEEHRNWTTHWQNTITWDTQYDATQYLNISPIPESEEGIIQQRVGEIFEEARAKAVYAQSDEEVEQIMAEAETAAQDVGYQQLLEFQTEKWQENLAVMAGQ</sequence>